<name>F6T0H3_CIOIN</name>
<reference evidence="2" key="1">
    <citation type="journal article" date="2002" name="Science">
        <title>The draft genome of Ciona intestinalis: insights into chordate and vertebrate origins.</title>
        <authorList>
            <person name="Dehal P."/>
            <person name="Satou Y."/>
            <person name="Campbell R.K."/>
            <person name="Chapman J."/>
            <person name="Degnan B."/>
            <person name="De Tomaso A."/>
            <person name="Davidson B."/>
            <person name="Di Gregorio A."/>
            <person name="Gelpke M."/>
            <person name="Goodstein D.M."/>
            <person name="Harafuji N."/>
            <person name="Hastings K.E."/>
            <person name="Ho I."/>
            <person name="Hotta K."/>
            <person name="Huang W."/>
            <person name="Kawashima T."/>
            <person name="Lemaire P."/>
            <person name="Martinez D."/>
            <person name="Meinertzhagen I.A."/>
            <person name="Necula S."/>
            <person name="Nonaka M."/>
            <person name="Putnam N."/>
            <person name="Rash S."/>
            <person name="Saiga H."/>
            <person name="Satake M."/>
            <person name="Terry A."/>
            <person name="Yamada L."/>
            <person name="Wang H.G."/>
            <person name="Awazu S."/>
            <person name="Azumi K."/>
            <person name="Boore J."/>
            <person name="Branno M."/>
            <person name="Chin-Bow S."/>
            <person name="DeSantis R."/>
            <person name="Doyle S."/>
            <person name="Francino P."/>
            <person name="Keys D.N."/>
            <person name="Haga S."/>
            <person name="Hayashi H."/>
            <person name="Hino K."/>
            <person name="Imai K.S."/>
            <person name="Inaba K."/>
            <person name="Kano S."/>
            <person name="Kobayashi K."/>
            <person name="Kobayashi M."/>
            <person name="Lee B.I."/>
            <person name="Makabe K.W."/>
            <person name="Manohar C."/>
            <person name="Matassi G."/>
            <person name="Medina M."/>
            <person name="Mochizuki Y."/>
            <person name="Mount S."/>
            <person name="Morishita T."/>
            <person name="Miura S."/>
            <person name="Nakayama A."/>
            <person name="Nishizaka S."/>
            <person name="Nomoto H."/>
            <person name="Ohta F."/>
            <person name="Oishi K."/>
            <person name="Rigoutsos I."/>
            <person name="Sano M."/>
            <person name="Sasaki A."/>
            <person name="Sasakura Y."/>
            <person name="Shoguchi E."/>
            <person name="Shin-i T."/>
            <person name="Spagnuolo A."/>
            <person name="Stainier D."/>
            <person name="Suzuki M.M."/>
            <person name="Tassy O."/>
            <person name="Takatori N."/>
            <person name="Tokuoka M."/>
            <person name="Yagi K."/>
            <person name="Yoshizaki F."/>
            <person name="Wada S."/>
            <person name="Zhang C."/>
            <person name="Hyatt P.D."/>
            <person name="Larimer F."/>
            <person name="Detter C."/>
            <person name="Doggett N."/>
            <person name="Glavina T."/>
            <person name="Hawkins T."/>
            <person name="Richardson P."/>
            <person name="Lucas S."/>
            <person name="Kohara Y."/>
            <person name="Levine M."/>
            <person name="Satoh N."/>
            <person name="Rokhsar D.S."/>
        </authorList>
    </citation>
    <scope>NUCLEOTIDE SEQUENCE [LARGE SCALE GENOMIC DNA]</scope>
</reference>
<sequence>MANNIEVPTNVILLLRANEFGSTLNRCKFAKKYSKYHDRSHSDFKILRSLYCSSGAYLETIACRKVEAAKTPAFYHGRLFTQNFQTWFNLFTGPTSGPSLMNSNILSSFKLENETIKIVDAVCIQPPYSCTPPSDGSSRGAQVILLSKSGCLFQVDARNGDVLDSFSIPSKYSMNNVISDGDSEAPSQQFQPIHSYHYANTNRDSESIVIKSARKVVQGVSSTSFLILRLYPIRIYCHFLINVKTHSTNPPITAEVTDDFLVVAATKASKISFYSLDEIVNEHKYKIHCKLKEQIKVVCPNGYREYVEGNIGNKNIGIPYTMHCVQL</sequence>
<dbReference type="PANTHER" id="PTHR14815">
    <property type="entry name" value="DDB1- AND CUL4-ASSOCIATED FACTOR 17"/>
    <property type="match status" value="1"/>
</dbReference>
<accession>F6T0H3</accession>
<dbReference type="InParanoid" id="F6T0H3"/>
<reference evidence="1" key="3">
    <citation type="submission" date="2025-09" db="UniProtKB">
        <authorList>
            <consortium name="Ensembl"/>
        </authorList>
    </citation>
    <scope>IDENTIFICATION</scope>
</reference>
<reference evidence="1" key="2">
    <citation type="submission" date="2025-08" db="UniProtKB">
        <authorList>
            <consortium name="Ensembl"/>
        </authorList>
    </citation>
    <scope>IDENTIFICATION</scope>
</reference>
<protein>
    <submittedName>
        <fullName evidence="1">Uncharacterized protein</fullName>
    </submittedName>
</protein>
<dbReference type="GO" id="GO:0016567">
    <property type="term" value="P:protein ubiquitination"/>
    <property type="evidence" value="ECO:0007669"/>
    <property type="project" value="InterPro"/>
</dbReference>
<dbReference type="Ensembl" id="ENSCINT00000005863.3">
    <property type="protein sequence ID" value="ENSCINP00000005863.3"/>
    <property type="gene ID" value="ENSCING00000002883.3"/>
</dbReference>
<evidence type="ECO:0000313" key="2">
    <source>
        <dbReference type="Proteomes" id="UP000008144"/>
    </source>
</evidence>
<dbReference type="AlphaFoldDB" id="F6T0H3"/>
<dbReference type="InterPro" id="IPR031620">
    <property type="entry name" value="DCAF17"/>
</dbReference>
<keyword evidence="2" id="KW-1185">Reference proteome</keyword>
<organism evidence="1 2">
    <name type="scientific">Ciona intestinalis</name>
    <name type="common">Transparent sea squirt</name>
    <name type="synonym">Ascidia intestinalis</name>
    <dbReference type="NCBI Taxonomy" id="7719"/>
    <lineage>
        <taxon>Eukaryota</taxon>
        <taxon>Metazoa</taxon>
        <taxon>Chordata</taxon>
        <taxon>Tunicata</taxon>
        <taxon>Ascidiacea</taxon>
        <taxon>Phlebobranchia</taxon>
        <taxon>Cionidae</taxon>
        <taxon>Ciona</taxon>
    </lineage>
</organism>
<proteinExistence type="predicted"/>
<dbReference type="HOGENOM" id="CLU_851347_0_0_1"/>
<evidence type="ECO:0000313" key="1">
    <source>
        <dbReference type="Ensembl" id="ENSCINP00000005863.3"/>
    </source>
</evidence>
<dbReference type="Proteomes" id="UP000008144">
    <property type="component" value="Unassembled WGS sequence"/>
</dbReference>
<dbReference type="PANTHER" id="PTHR14815:SF2">
    <property type="entry name" value="DDB1- AND CUL4-ASSOCIATED FACTOR 17"/>
    <property type="match status" value="1"/>
</dbReference>